<proteinExistence type="predicted"/>
<accession>A0A0M7AHY9</accession>
<dbReference type="EMBL" id="CXWC01000001">
    <property type="protein sequence ID" value="CTQ64623.1"/>
    <property type="molecule type" value="Genomic_DNA"/>
</dbReference>
<dbReference type="GeneID" id="97673578"/>
<evidence type="ECO:0000313" key="3">
    <source>
        <dbReference type="Proteomes" id="UP000049983"/>
    </source>
</evidence>
<dbReference type="PROSITE" id="PS51257">
    <property type="entry name" value="PROKAR_LIPOPROTEIN"/>
    <property type="match status" value="1"/>
</dbReference>
<feature type="signal peptide" evidence="1">
    <location>
        <begin position="1"/>
        <end position="20"/>
    </location>
</feature>
<keyword evidence="1" id="KW-0732">Signal</keyword>
<reference evidence="3" key="1">
    <citation type="submission" date="2015-07" db="EMBL/GenBank/DDBJ databases">
        <authorList>
            <person name="Rodrigo-Torres Lidia"/>
            <person name="Arahal R.David."/>
        </authorList>
    </citation>
    <scope>NUCLEOTIDE SEQUENCE [LARGE SCALE GENOMIC DNA]</scope>
    <source>
        <strain evidence="3">CECT 5096</strain>
    </source>
</reference>
<dbReference type="AlphaFoldDB" id="A0A0M7AHY9"/>
<dbReference type="STRING" id="311410.LA5095_03095"/>
<organism evidence="2 3">
    <name type="scientific">Roseibium album</name>
    <dbReference type="NCBI Taxonomy" id="311410"/>
    <lineage>
        <taxon>Bacteria</taxon>
        <taxon>Pseudomonadati</taxon>
        <taxon>Pseudomonadota</taxon>
        <taxon>Alphaproteobacteria</taxon>
        <taxon>Hyphomicrobiales</taxon>
        <taxon>Stappiaceae</taxon>
        <taxon>Roseibium</taxon>
    </lineage>
</organism>
<sequence>MKLRNFTKTGLLILFCGLLAACQTSGLKPGSIDSSFAPSGWQSESRGGKTIYFCMPSVCGSPQGVVIGPMKVRGDAEAAIREDILSTELLKAMDKVVNIAAKGDFRMSTDRRIVKKNFSGFDMSARLKDRNGRYVYAAARVIIQNDRGSMVASFATSRAKARSNLRRFLNQTTIRRLP</sequence>
<keyword evidence="3" id="KW-1185">Reference proteome</keyword>
<evidence type="ECO:0000313" key="2">
    <source>
        <dbReference type="EMBL" id="CTQ64623.1"/>
    </source>
</evidence>
<name>A0A0M7AHY9_9HYPH</name>
<protein>
    <submittedName>
        <fullName evidence="2">Uncharacterized protein</fullName>
    </submittedName>
</protein>
<evidence type="ECO:0000256" key="1">
    <source>
        <dbReference type="SAM" id="SignalP"/>
    </source>
</evidence>
<dbReference type="RefSeq" id="WP_055116383.1">
    <property type="nucleotide sequence ID" value="NZ_CXWA01000003.1"/>
</dbReference>
<gene>
    <name evidence="2" type="ORF">LA5096_00464</name>
</gene>
<dbReference type="Proteomes" id="UP000049983">
    <property type="component" value="Unassembled WGS sequence"/>
</dbReference>
<dbReference type="OrthoDB" id="7678791at2"/>
<feature type="chain" id="PRO_5009788029" evidence="1">
    <location>
        <begin position="21"/>
        <end position="178"/>
    </location>
</feature>